<dbReference type="STRING" id="1427984.X271_00086"/>
<dbReference type="PANTHER" id="PTHR21600">
    <property type="entry name" value="MITOCHONDRIAL RNA PSEUDOURIDINE SYNTHASE"/>
    <property type="match status" value="1"/>
</dbReference>
<dbReference type="InterPro" id="IPR036986">
    <property type="entry name" value="S4_RNA-bd_sf"/>
</dbReference>
<dbReference type="InterPro" id="IPR006225">
    <property type="entry name" value="PsdUridine_synth_RluC/D"/>
</dbReference>
<comment type="function">
    <text evidence="6">Responsible for synthesis of pseudouridine from uracil.</text>
</comment>
<keyword evidence="9" id="KW-1185">Reference proteome</keyword>
<dbReference type="SUPFAM" id="SSF55174">
    <property type="entry name" value="Alpha-L RNA-binding motif"/>
    <property type="match status" value="1"/>
</dbReference>
<dbReference type="Gene3D" id="3.10.290.10">
    <property type="entry name" value="RNA-binding S4 domain"/>
    <property type="match status" value="1"/>
</dbReference>
<dbReference type="InterPro" id="IPR006145">
    <property type="entry name" value="PsdUridine_synth_RsuA/RluA"/>
</dbReference>
<dbReference type="InterPro" id="IPR050188">
    <property type="entry name" value="RluA_PseudoU_synthase"/>
</dbReference>
<evidence type="ECO:0000256" key="4">
    <source>
        <dbReference type="PIRSR" id="PIRSR606225-1"/>
    </source>
</evidence>
<dbReference type="Pfam" id="PF00849">
    <property type="entry name" value="PseudoU_synth_2"/>
    <property type="match status" value="1"/>
</dbReference>
<dbReference type="PANTHER" id="PTHR21600:SF44">
    <property type="entry name" value="RIBOSOMAL LARGE SUBUNIT PSEUDOURIDINE SYNTHASE D"/>
    <property type="match status" value="1"/>
</dbReference>
<comment type="catalytic activity">
    <reaction evidence="1 6">
        <text>a uridine in RNA = a pseudouridine in RNA</text>
        <dbReference type="Rhea" id="RHEA:48348"/>
        <dbReference type="Rhea" id="RHEA-COMP:12068"/>
        <dbReference type="Rhea" id="RHEA-COMP:12069"/>
        <dbReference type="ChEBI" id="CHEBI:65314"/>
        <dbReference type="ChEBI" id="CHEBI:65315"/>
    </reaction>
</comment>
<evidence type="ECO:0000256" key="5">
    <source>
        <dbReference type="PROSITE-ProRule" id="PRU00182"/>
    </source>
</evidence>
<gene>
    <name evidence="8" type="primary">rluD</name>
    <name evidence="8" type="ORF">X271_00086</name>
</gene>
<dbReference type="EC" id="5.4.99.-" evidence="6"/>
<dbReference type="PROSITE" id="PS50889">
    <property type="entry name" value="S4"/>
    <property type="match status" value="1"/>
</dbReference>
<dbReference type="HOGENOM" id="CLU_016902_4_1_14"/>
<accession>W8GEG5</accession>
<dbReference type="eggNOG" id="COG0564">
    <property type="taxonomic scope" value="Bacteria"/>
</dbReference>
<keyword evidence="3 6" id="KW-0413">Isomerase</keyword>
<evidence type="ECO:0000259" key="7">
    <source>
        <dbReference type="SMART" id="SM00363"/>
    </source>
</evidence>
<dbReference type="Proteomes" id="UP000019450">
    <property type="component" value="Chromosome"/>
</dbReference>
<evidence type="ECO:0000313" key="9">
    <source>
        <dbReference type="Proteomes" id="UP000019450"/>
    </source>
</evidence>
<protein>
    <recommendedName>
        <fullName evidence="6">Pseudouridine synthase</fullName>
        <ecNumber evidence="6">5.4.99.-</ecNumber>
    </recommendedName>
</protein>
<sequence length="310" mass="36386">MKFNFENLNPIRIDKYLAKILKQKLTRSKINNLIKNNFLFIDNKLVNKSSHIIKGNGLIDINDSFFEKNNQEKLNKWNNKKLIDIIFETDDYIVINKPSNLSVYPGNGNSDYTLVNILISMGKELSNINTKRPGIVHRIDKNTSGLIIIAKNDKFSNYLQKQFQDRKIYKEYLAIINGNLQAKKGIVDAPIGRNINNRKLMTVTNKNSKYAITEYEVIERFLNYDYLKIITKTGRTHQIRVHMQYLKTPILNDFDYGKKIKENNLNGQFLHASKICFYDYQKNRKCFSAKLPSYFQEQLNILKRKKNVKN</sequence>
<feature type="domain" description="RNA-binding S4" evidence="7">
    <location>
        <begin position="11"/>
        <end position="72"/>
    </location>
</feature>
<dbReference type="PATRIC" id="fig|1427984.3.peg.79"/>
<dbReference type="InterPro" id="IPR002942">
    <property type="entry name" value="S4_RNA-bd"/>
</dbReference>
<evidence type="ECO:0000256" key="2">
    <source>
        <dbReference type="ARBA" id="ARBA00010876"/>
    </source>
</evidence>
<dbReference type="EMBL" id="CP006932">
    <property type="protein sequence ID" value="AHK22199.1"/>
    <property type="molecule type" value="Genomic_DNA"/>
</dbReference>
<comment type="similarity">
    <text evidence="2 6">Belongs to the pseudouridine synthase RluA family.</text>
</comment>
<dbReference type="GO" id="GO:0000455">
    <property type="term" value="P:enzyme-directed rRNA pseudouridine synthesis"/>
    <property type="evidence" value="ECO:0007669"/>
    <property type="project" value="UniProtKB-ARBA"/>
</dbReference>
<dbReference type="InterPro" id="IPR006224">
    <property type="entry name" value="PsdUridine_synth_RluA-like_CS"/>
</dbReference>
<organism evidence="8 9">
    <name type="scientific">Candidatus Hepatoplasma crinochetorum Av</name>
    <dbReference type="NCBI Taxonomy" id="1427984"/>
    <lineage>
        <taxon>Bacteria</taxon>
        <taxon>Bacillati</taxon>
        <taxon>Mycoplasmatota</taxon>
        <taxon>Mollicutes</taxon>
        <taxon>Candidatus Hepatoplasmataceae</taxon>
        <taxon>Candidatus Hepatoplasma</taxon>
    </lineage>
</organism>
<dbReference type="OrthoDB" id="9807829at2"/>
<proteinExistence type="inferred from homology"/>
<dbReference type="Gene3D" id="3.30.2350.10">
    <property type="entry name" value="Pseudouridine synthase"/>
    <property type="match status" value="1"/>
</dbReference>
<dbReference type="SUPFAM" id="SSF55120">
    <property type="entry name" value="Pseudouridine synthase"/>
    <property type="match status" value="1"/>
</dbReference>
<dbReference type="NCBIfam" id="TIGR00005">
    <property type="entry name" value="rluA_subfam"/>
    <property type="match status" value="1"/>
</dbReference>
<evidence type="ECO:0000256" key="3">
    <source>
        <dbReference type="ARBA" id="ARBA00023235"/>
    </source>
</evidence>
<feature type="active site" evidence="4">
    <location>
        <position position="140"/>
    </location>
</feature>
<evidence type="ECO:0000313" key="8">
    <source>
        <dbReference type="EMBL" id="AHK22199.1"/>
    </source>
</evidence>
<dbReference type="KEGG" id="hcr:X271_00086"/>
<keyword evidence="5" id="KW-0694">RNA-binding</keyword>
<dbReference type="CDD" id="cd00165">
    <property type="entry name" value="S4"/>
    <property type="match status" value="1"/>
</dbReference>
<reference evidence="8 9" key="1">
    <citation type="journal article" date="2014" name="Genome Biol. Evol.">
        <title>Phylogenomics of "Candidatus Hepatoplasma crinochetorum," a Lineage of Mollicutes Associated with Noninsect Arthropods.</title>
        <authorList>
            <person name="Leclercq S."/>
            <person name="Dittmer J."/>
            <person name="Bouchon D."/>
            <person name="Cordaux R."/>
        </authorList>
    </citation>
    <scope>NUCLEOTIDE SEQUENCE [LARGE SCALE GENOMIC DNA]</scope>
    <source>
        <strain evidence="8 9">Av</strain>
    </source>
</reference>
<dbReference type="AlphaFoldDB" id="W8GEG5"/>
<dbReference type="GO" id="GO:0120159">
    <property type="term" value="F:rRNA pseudouridine synthase activity"/>
    <property type="evidence" value="ECO:0007669"/>
    <property type="project" value="UniProtKB-ARBA"/>
</dbReference>
<name>W8GEG5_9MOLU</name>
<dbReference type="GO" id="GO:0003723">
    <property type="term" value="F:RNA binding"/>
    <property type="evidence" value="ECO:0007669"/>
    <property type="project" value="UniProtKB-KW"/>
</dbReference>
<evidence type="ECO:0000256" key="6">
    <source>
        <dbReference type="RuleBase" id="RU362028"/>
    </source>
</evidence>
<dbReference type="PROSITE" id="PS01129">
    <property type="entry name" value="PSI_RLU"/>
    <property type="match status" value="1"/>
</dbReference>
<dbReference type="CDD" id="cd02869">
    <property type="entry name" value="PseudoU_synth_RluA_like"/>
    <property type="match status" value="1"/>
</dbReference>
<dbReference type="RefSeq" id="WP_025208500.1">
    <property type="nucleotide sequence ID" value="NZ_CP006932.1"/>
</dbReference>
<evidence type="ECO:0000256" key="1">
    <source>
        <dbReference type="ARBA" id="ARBA00000073"/>
    </source>
</evidence>
<dbReference type="SMART" id="SM00363">
    <property type="entry name" value="S4"/>
    <property type="match status" value="1"/>
</dbReference>
<dbReference type="InterPro" id="IPR020103">
    <property type="entry name" value="PsdUridine_synth_cat_dom_sf"/>
</dbReference>